<accession>A0A1G2AAY0</accession>
<evidence type="ECO:0000313" key="2">
    <source>
        <dbReference type="Proteomes" id="UP000178315"/>
    </source>
</evidence>
<proteinExistence type="predicted"/>
<sequence length="113" mass="12534">MITATSRPKKTSIATTATTAIRAGGQVKIPLAIAKKYRLQEGDTVTLRDFGRGFIVFMPRKTKQGESSGSDKLSQVMWDKMEEEASEAIRRGDISPSFETADDLIAYLHRQKV</sequence>
<dbReference type="InterPro" id="IPR037914">
    <property type="entry name" value="SpoVT-AbrB_sf"/>
</dbReference>
<name>A0A1G2AAY0_9BACT</name>
<evidence type="ECO:0000313" key="1">
    <source>
        <dbReference type="EMBL" id="OGY74033.1"/>
    </source>
</evidence>
<organism evidence="1 2">
    <name type="scientific">Candidatus Jacksonbacteria bacterium RIFCSPLOWO2_02_FULL_44_20</name>
    <dbReference type="NCBI Taxonomy" id="1798460"/>
    <lineage>
        <taxon>Bacteria</taxon>
        <taxon>Candidatus Jacksoniibacteriota</taxon>
    </lineage>
</organism>
<reference evidence="1 2" key="1">
    <citation type="journal article" date="2016" name="Nat. Commun.">
        <title>Thousands of microbial genomes shed light on interconnected biogeochemical processes in an aquifer system.</title>
        <authorList>
            <person name="Anantharaman K."/>
            <person name="Brown C.T."/>
            <person name="Hug L.A."/>
            <person name="Sharon I."/>
            <person name="Castelle C.J."/>
            <person name="Probst A.J."/>
            <person name="Thomas B.C."/>
            <person name="Singh A."/>
            <person name="Wilkins M.J."/>
            <person name="Karaoz U."/>
            <person name="Brodie E.L."/>
            <person name="Williams K.H."/>
            <person name="Hubbard S.S."/>
            <person name="Banfield J.F."/>
        </authorList>
    </citation>
    <scope>NUCLEOTIDE SEQUENCE [LARGE SCALE GENOMIC DNA]</scope>
</reference>
<gene>
    <name evidence="1" type="ORF">A3H61_03850</name>
</gene>
<protein>
    <recommendedName>
        <fullName evidence="3">SpoVT-AbrB domain-containing protein</fullName>
    </recommendedName>
</protein>
<evidence type="ECO:0008006" key="3">
    <source>
        <dbReference type="Google" id="ProtNLM"/>
    </source>
</evidence>
<comment type="caution">
    <text evidence="1">The sequence shown here is derived from an EMBL/GenBank/DDBJ whole genome shotgun (WGS) entry which is preliminary data.</text>
</comment>
<dbReference type="AlphaFoldDB" id="A0A1G2AAY0"/>
<dbReference type="Proteomes" id="UP000178315">
    <property type="component" value="Unassembled WGS sequence"/>
</dbReference>
<dbReference type="SUPFAM" id="SSF89447">
    <property type="entry name" value="AbrB/MazE/MraZ-like"/>
    <property type="match status" value="1"/>
</dbReference>
<dbReference type="EMBL" id="MHJU01000004">
    <property type="protein sequence ID" value="OGY74033.1"/>
    <property type="molecule type" value="Genomic_DNA"/>
</dbReference>